<dbReference type="KEGG" id="bcau:I6G59_02510"/>
<gene>
    <name evidence="2" type="ORF">B8X04_02835</name>
    <name evidence="3" type="ORF">I6G59_02510</name>
</gene>
<evidence type="ECO:0000313" key="2">
    <source>
        <dbReference type="EMBL" id="PAK96856.1"/>
    </source>
</evidence>
<evidence type="ECO:0000313" key="5">
    <source>
        <dbReference type="Proteomes" id="UP000594979"/>
    </source>
</evidence>
<evidence type="ECO:0000256" key="1">
    <source>
        <dbReference type="ARBA" id="ARBA00022801"/>
    </source>
</evidence>
<dbReference type="GO" id="GO:0004668">
    <property type="term" value="F:protein-arginine deiminase activity"/>
    <property type="evidence" value="ECO:0007669"/>
    <property type="project" value="InterPro"/>
</dbReference>
<reference evidence="3 5" key="2">
    <citation type="submission" date="2020-12" db="EMBL/GenBank/DDBJ databases">
        <title>FDA dAtabase for Regulatory Grade micrObial Sequences (FDA-ARGOS): Supporting development and validation of Infectious Disease Dx tests.</title>
        <authorList>
            <person name="Sproer C."/>
            <person name="Gronow S."/>
            <person name="Severitt S."/>
            <person name="Schroder I."/>
            <person name="Tallon L."/>
            <person name="Sadzewicz L."/>
            <person name="Zhao X."/>
            <person name="Boylan J."/>
            <person name="Ott S."/>
            <person name="Bowen H."/>
            <person name="Vavikolanu K."/>
            <person name="Mehta A."/>
            <person name="Aluvathingal J."/>
            <person name="Nadendla S."/>
            <person name="Lowell S."/>
            <person name="Myers T."/>
            <person name="Yan Y."/>
            <person name="Sichtig H."/>
        </authorList>
    </citation>
    <scope>NUCLEOTIDE SEQUENCE [LARGE SCALE GENOMIC DNA]</scope>
    <source>
        <strain evidence="3 5">FDAARGOS_902</strain>
    </source>
</reference>
<dbReference type="GO" id="GO:0047632">
    <property type="term" value="F:agmatine deiminase activity"/>
    <property type="evidence" value="ECO:0007669"/>
    <property type="project" value="TreeGrafter"/>
</dbReference>
<dbReference type="Pfam" id="PF04371">
    <property type="entry name" value="PAD_porph"/>
    <property type="match status" value="1"/>
</dbReference>
<evidence type="ECO:0000313" key="4">
    <source>
        <dbReference type="Proteomes" id="UP000216867"/>
    </source>
</evidence>
<dbReference type="EMBL" id="CP065682">
    <property type="protein sequence ID" value="QPS34224.1"/>
    <property type="molecule type" value="Genomic_DNA"/>
</dbReference>
<evidence type="ECO:0000313" key="3">
    <source>
        <dbReference type="EMBL" id="QPS34224.1"/>
    </source>
</evidence>
<proteinExistence type="predicted"/>
<dbReference type="Gene3D" id="3.75.10.10">
    <property type="entry name" value="L-arginine/glycine Amidinotransferase, Chain A"/>
    <property type="match status" value="1"/>
</dbReference>
<sequence>MTFHMPAETAAHDRIWMAFPSSGYALGASEEDAEAARSTWAAVAKAASEFTPVTVVVSPDQVDHARRHLGEGIDIVTAELDDAWMRDIGPTFVVDDEGRLAAVDWVFNGWGGQDWAKWDNDEHIGRFVAEQVDVPVVSSTLRNEGGGIHVDGQGTVLATRSVQLDPGRNPGLTEADVEAEFARTIGAKKVIWLERGLHRDNQTFGTRGHVDIVATMPSPGVVLVHDQRNPEHPDHALSEEVKALFANETTADGRPFEFVPIPAPEILKDDEGWVDYSYVNHLVTNGGVIACTFHDPMDAEAKAILETVYPGRTVVGVDARELYARGGGIHCITQQQPSL</sequence>
<dbReference type="InterPro" id="IPR007466">
    <property type="entry name" value="Peptidyl-Arg-deiminase_porph"/>
</dbReference>
<dbReference type="PANTHER" id="PTHR31377:SF0">
    <property type="entry name" value="AGMATINE DEIMINASE-RELATED"/>
    <property type="match status" value="1"/>
</dbReference>
<organism evidence="2 4">
    <name type="scientific">Brevibacterium casei</name>
    <dbReference type="NCBI Taxonomy" id="33889"/>
    <lineage>
        <taxon>Bacteria</taxon>
        <taxon>Bacillati</taxon>
        <taxon>Actinomycetota</taxon>
        <taxon>Actinomycetes</taxon>
        <taxon>Micrococcales</taxon>
        <taxon>Brevibacteriaceae</taxon>
        <taxon>Brevibacterium</taxon>
    </lineage>
</organism>
<dbReference type="SUPFAM" id="SSF55909">
    <property type="entry name" value="Pentein"/>
    <property type="match status" value="1"/>
</dbReference>
<accession>A0A269ZIN5</accession>
<dbReference type="RefSeq" id="WP_095375383.1">
    <property type="nucleotide sequence ID" value="NZ_CP065682.1"/>
</dbReference>
<dbReference type="PANTHER" id="PTHR31377">
    <property type="entry name" value="AGMATINE DEIMINASE-RELATED"/>
    <property type="match status" value="1"/>
</dbReference>
<dbReference type="Proteomes" id="UP000594979">
    <property type="component" value="Chromosome"/>
</dbReference>
<dbReference type="EMBL" id="NCWY01000002">
    <property type="protein sequence ID" value="PAK96856.1"/>
    <property type="molecule type" value="Genomic_DNA"/>
</dbReference>
<reference evidence="2 4" key="1">
    <citation type="submission" date="2017-04" db="EMBL/GenBank/DDBJ databases">
        <title>Kefir bacterial isolates.</title>
        <authorList>
            <person name="Kim Y."/>
            <person name="Blasche S."/>
            <person name="Patil K.R."/>
        </authorList>
    </citation>
    <scope>NUCLEOTIDE SEQUENCE [LARGE SCALE GENOMIC DNA]</scope>
    <source>
        <strain evidence="2 4">OG2</strain>
    </source>
</reference>
<dbReference type="Proteomes" id="UP000216867">
    <property type="component" value="Unassembled WGS sequence"/>
</dbReference>
<dbReference type="AlphaFoldDB" id="A0A269ZIN5"/>
<protein>
    <submittedName>
        <fullName evidence="2 3">Agmatine deiminase</fullName>
    </submittedName>
</protein>
<name>A0A269ZIN5_9MICO</name>
<keyword evidence="1" id="KW-0378">Hydrolase</keyword>
<dbReference type="GO" id="GO:0009446">
    <property type="term" value="P:putrescine biosynthetic process"/>
    <property type="evidence" value="ECO:0007669"/>
    <property type="project" value="InterPro"/>
</dbReference>